<dbReference type="AlphaFoldDB" id="A0AAD7EL57"/>
<evidence type="ECO:0000313" key="2">
    <source>
        <dbReference type="Proteomes" id="UP001218218"/>
    </source>
</evidence>
<keyword evidence="2" id="KW-1185">Reference proteome</keyword>
<sequence>MARSDIFGFSPRKLILTDGLEPLLFRTLVVADSDERDNDSRLISIEPQPPISLIQSKPSAFFRDSVRHLCLTVMASTSDYVAVFTACSAVENLWIVPSSVRALCDQSHASLLRLNNVSGDIRHAAKLRSRSLRNTGEPLLELNNVPKLAQDLRFLIIVCSNFRENRVKGATLGRDYWSRAEDFIAKRNSREINPLQYCIPENHERDGGEDDSGDQ</sequence>
<organism evidence="1 2">
    <name type="scientific">Mycena albidolilacea</name>
    <dbReference type="NCBI Taxonomy" id="1033008"/>
    <lineage>
        <taxon>Eukaryota</taxon>
        <taxon>Fungi</taxon>
        <taxon>Dikarya</taxon>
        <taxon>Basidiomycota</taxon>
        <taxon>Agaricomycotina</taxon>
        <taxon>Agaricomycetes</taxon>
        <taxon>Agaricomycetidae</taxon>
        <taxon>Agaricales</taxon>
        <taxon>Marasmiineae</taxon>
        <taxon>Mycenaceae</taxon>
        <taxon>Mycena</taxon>
    </lineage>
</organism>
<reference evidence="1" key="1">
    <citation type="submission" date="2023-03" db="EMBL/GenBank/DDBJ databases">
        <title>Massive genome expansion in bonnet fungi (Mycena s.s.) driven by repeated elements and novel gene families across ecological guilds.</title>
        <authorList>
            <consortium name="Lawrence Berkeley National Laboratory"/>
            <person name="Harder C.B."/>
            <person name="Miyauchi S."/>
            <person name="Viragh M."/>
            <person name="Kuo A."/>
            <person name="Thoen E."/>
            <person name="Andreopoulos B."/>
            <person name="Lu D."/>
            <person name="Skrede I."/>
            <person name="Drula E."/>
            <person name="Henrissat B."/>
            <person name="Morin E."/>
            <person name="Kohler A."/>
            <person name="Barry K."/>
            <person name="LaButti K."/>
            <person name="Morin E."/>
            <person name="Salamov A."/>
            <person name="Lipzen A."/>
            <person name="Mereny Z."/>
            <person name="Hegedus B."/>
            <person name="Baldrian P."/>
            <person name="Stursova M."/>
            <person name="Weitz H."/>
            <person name="Taylor A."/>
            <person name="Grigoriev I.V."/>
            <person name="Nagy L.G."/>
            <person name="Martin F."/>
            <person name="Kauserud H."/>
        </authorList>
    </citation>
    <scope>NUCLEOTIDE SEQUENCE</scope>
    <source>
        <strain evidence="1">CBHHK002</strain>
    </source>
</reference>
<comment type="caution">
    <text evidence="1">The sequence shown here is derived from an EMBL/GenBank/DDBJ whole genome shotgun (WGS) entry which is preliminary data.</text>
</comment>
<dbReference type="EMBL" id="JARIHO010000036">
    <property type="protein sequence ID" value="KAJ7330946.1"/>
    <property type="molecule type" value="Genomic_DNA"/>
</dbReference>
<gene>
    <name evidence="1" type="ORF">DFH08DRAFT_940197</name>
</gene>
<proteinExistence type="predicted"/>
<accession>A0AAD7EL57</accession>
<name>A0AAD7EL57_9AGAR</name>
<dbReference type="Proteomes" id="UP001218218">
    <property type="component" value="Unassembled WGS sequence"/>
</dbReference>
<evidence type="ECO:0000313" key="1">
    <source>
        <dbReference type="EMBL" id="KAJ7330946.1"/>
    </source>
</evidence>
<protein>
    <submittedName>
        <fullName evidence="1">Uncharacterized protein</fullName>
    </submittedName>
</protein>